<evidence type="ECO:0000313" key="1">
    <source>
        <dbReference type="EMBL" id="EGO02259.1"/>
    </source>
</evidence>
<dbReference type="Proteomes" id="UP000008063">
    <property type="component" value="Unassembled WGS sequence"/>
</dbReference>
<dbReference type="HOGENOM" id="CLU_044121_3_0_1"/>
<dbReference type="SUPFAM" id="SSF56112">
    <property type="entry name" value="Protein kinase-like (PK-like)"/>
    <property type="match status" value="1"/>
</dbReference>
<evidence type="ECO:0008006" key="3">
    <source>
        <dbReference type="Google" id="ProtNLM"/>
    </source>
</evidence>
<organism evidence="2">
    <name type="scientific">Serpula lacrymans var. lacrymans (strain S7.3)</name>
    <name type="common">Dry rot fungus</name>
    <dbReference type="NCBI Taxonomy" id="936435"/>
    <lineage>
        <taxon>Eukaryota</taxon>
        <taxon>Fungi</taxon>
        <taxon>Dikarya</taxon>
        <taxon>Basidiomycota</taxon>
        <taxon>Agaricomycotina</taxon>
        <taxon>Agaricomycetes</taxon>
        <taxon>Agaricomycetidae</taxon>
        <taxon>Boletales</taxon>
        <taxon>Coniophorineae</taxon>
        <taxon>Serpulaceae</taxon>
        <taxon>Serpula</taxon>
    </lineage>
</organism>
<dbReference type="STRING" id="936435.F8PQL1"/>
<name>F8PQL1_SERL3</name>
<dbReference type="EMBL" id="GL945477">
    <property type="protein sequence ID" value="EGO02259.1"/>
    <property type="molecule type" value="Genomic_DNA"/>
</dbReference>
<proteinExistence type="predicted"/>
<gene>
    <name evidence="1" type="ORF">SERLA73DRAFT_178114</name>
</gene>
<evidence type="ECO:0000313" key="2">
    <source>
        <dbReference type="Proteomes" id="UP000008063"/>
    </source>
</evidence>
<dbReference type="OrthoDB" id="5987198at2759"/>
<sequence length="234" mass="27047">MVMPHLRPLNDPEFCYLGEVIDLLAKHYRECRLCMATMSLTGDCTDLNIMMDGAALYPDGFHPIRMNYSRDGVFKVEPLPRIDNSVRYYFIDFGMSTKFATGASPYVVGAKGRDQDVPELSRDVPYNAYEVDIYTLGNLYRKEFFEKYQGMDFLIPLIDAMTEEEPDHRPSATVALPLFRRIHNNLDSELIRLRLRPRYETVSERIVRDTCGRKRGDQHAEAVCRAIKVVTNYI</sequence>
<keyword evidence="2" id="KW-1185">Reference proteome</keyword>
<dbReference type="InterPro" id="IPR011009">
    <property type="entry name" value="Kinase-like_dom_sf"/>
</dbReference>
<accession>F8PQL1</accession>
<protein>
    <recommendedName>
        <fullName evidence="3">Protein kinase domain-containing protein</fullName>
    </recommendedName>
</protein>
<dbReference type="OMA" id="SERIRYY"/>
<dbReference type="InParanoid" id="F8PQL1"/>
<dbReference type="eggNOG" id="ENOG502SIC4">
    <property type="taxonomic scope" value="Eukaryota"/>
</dbReference>
<reference evidence="2" key="1">
    <citation type="journal article" date="2011" name="Science">
        <title>The plant cell wall-decomposing machinery underlies the functional diversity of forest fungi.</title>
        <authorList>
            <person name="Eastwood D.C."/>
            <person name="Floudas D."/>
            <person name="Binder M."/>
            <person name="Majcherczyk A."/>
            <person name="Schneider P."/>
            <person name="Aerts A."/>
            <person name="Asiegbu F.O."/>
            <person name="Baker S.E."/>
            <person name="Barry K."/>
            <person name="Bendiksby M."/>
            <person name="Blumentritt M."/>
            <person name="Coutinho P.M."/>
            <person name="Cullen D."/>
            <person name="de Vries R.P."/>
            <person name="Gathman A."/>
            <person name="Goodell B."/>
            <person name="Henrissat B."/>
            <person name="Ihrmark K."/>
            <person name="Kauserud H."/>
            <person name="Kohler A."/>
            <person name="LaButti K."/>
            <person name="Lapidus A."/>
            <person name="Lavin J.L."/>
            <person name="Lee Y.-H."/>
            <person name="Lindquist E."/>
            <person name="Lilly W."/>
            <person name="Lucas S."/>
            <person name="Morin E."/>
            <person name="Murat C."/>
            <person name="Oguiza J.A."/>
            <person name="Park J."/>
            <person name="Pisabarro A.G."/>
            <person name="Riley R."/>
            <person name="Rosling A."/>
            <person name="Salamov A."/>
            <person name="Schmidt O."/>
            <person name="Schmutz J."/>
            <person name="Skrede I."/>
            <person name="Stenlid J."/>
            <person name="Wiebenga A."/>
            <person name="Xie X."/>
            <person name="Kuees U."/>
            <person name="Hibbett D.S."/>
            <person name="Hoffmeister D."/>
            <person name="Hoegberg N."/>
            <person name="Martin F."/>
            <person name="Grigoriev I.V."/>
            <person name="Watkinson S.C."/>
        </authorList>
    </citation>
    <scope>NUCLEOTIDE SEQUENCE [LARGE SCALE GENOMIC DNA]</scope>
    <source>
        <strain evidence="2">strain S7.3</strain>
    </source>
</reference>
<dbReference type="AlphaFoldDB" id="F8PQL1"/>